<feature type="region of interest" description="Disordered" evidence="1">
    <location>
        <begin position="193"/>
        <end position="228"/>
    </location>
</feature>
<proteinExistence type="predicted"/>
<feature type="compositionally biased region" description="Low complexity" evidence="1">
    <location>
        <begin position="21"/>
        <end position="41"/>
    </location>
</feature>
<comment type="caution">
    <text evidence="2">The sequence shown here is derived from an EMBL/GenBank/DDBJ whole genome shotgun (WGS) entry which is preliminary data.</text>
</comment>
<dbReference type="EMBL" id="CAKOFQ010006677">
    <property type="protein sequence ID" value="CAH1958466.1"/>
    <property type="molecule type" value="Genomic_DNA"/>
</dbReference>
<reference evidence="2" key="1">
    <citation type="submission" date="2022-03" db="EMBL/GenBank/DDBJ databases">
        <authorList>
            <person name="Sayadi A."/>
        </authorList>
    </citation>
    <scope>NUCLEOTIDE SEQUENCE</scope>
</reference>
<keyword evidence="3" id="KW-1185">Reference proteome</keyword>
<dbReference type="OrthoDB" id="1919336at2759"/>
<evidence type="ECO:0000256" key="1">
    <source>
        <dbReference type="SAM" id="MobiDB-lite"/>
    </source>
</evidence>
<protein>
    <submittedName>
        <fullName evidence="2">Uncharacterized protein</fullName>
    </submittedName>
</protein>
<accession>A0A9P0JR79</accession>
<dbReference type="Proteomes" id="UP001152888">
    <property type="component" value="Unassembled WGS sequence"/>
</dbReference>
<feature type="compositionally biased region" description="Basic residues" evidence="1">
    <location>
        <begin position="7"/>
        <end position="19"/>
    </location>
</feature>
<dbReference type="AlphaFoldDB" id="A0A9P0JR79"/>
<evidence type="ECO:0000313" key="3">
    <source>
        <dbReference type="Proteomes" id="UP001152888"/>
    </source>
</evidence>
<name>A0A9P0JR79_ACAOB</name>
<feature type="compositionally biased region" description="Polar residues" evidence="1">
    <location>
        <begin position="125"/>
        <end position="150"/>
    </location>
</feature>
<gene>
    <name evidence="2" type="ORF">ACAOBT_LOCUS2660</name>
</gene>
<feature type="region of interest" description="Disordered" evidence="1">
    <location>
        <begin position="1"/>
        <end position="72"/>
    </location>
</feature>
<feature type="region of interest" description="Disordered" evidence="1">
    <location>
        <begin position="125"/>
        <end position="178"/>
    </location>
</feature>
<sequence length="465" mass="51443">MTEHPNYKYRPRRRKHNKQRAGSTGQPGAQGQPPGQSTGPPRVQTALSSPAGASMPSPRYSQGYVPNAAMSPTVQQQVTGGGTFATIEFPSPGGSVDYTVDKRYSPDNFKFNSQFSYVDYQNFTQKSPYSTQSPEASPTQSPEPKSSKTPGSPGDSKDGLGERRSASLPTPQLSPLEHDKEAYQQYDDKRIPISIPSTMTNTNASQSYNSSRVQNYRQPSTNYTNTQPITSVPMANGMYVMCANKSSVEQGHVVTGTFYPPVATSQDQQLLGNAQNVHTIATSAANSLHYYPASIHPSYYSKEYVYETHDPNKDSFLGYQQQMKQMMDAQAAYKQTPMEEAYQEYANQDSGQLVQGYLPASEERSDVDSDVDTREFDKYLKFGNSDTNVIDSNHNYHRNESANTNVAYNFQAQHTSVILPTNVKPEPYLGHCPEGVYDLAQNGVPKNEDDFSEILAGVRKTCFST</sequence>
<feature type="compositionally biased region" description="Basic and acidic residues" evidence="1">
    <location>
        <begin position="155"/>
        <end position="165"/>
    </location>
</feature>
<feature type="compositionally biased region" description="Polar residues" evidence="1">
    <location>
        <begin position="195"/>
        <end position="228"/>
    </location>
</feature>
<evidence type="ECO:0000313" key="2">
    <source>
        <dbReference type="EMBL" id="CAH1958466.1"/>
    </source>
</evidence>
<organism evidence="2 3">
    <name type="scientific">Acanthoscelides obtectus</name>
    <name type="common">Bean weevil</name>
    <name type="synonym">Bruchus obtectus</name>
    <dbReference type="NCBI Taxonomy" id="200917"/>
    <lineage>
        <taxon>Eukaryota</taxon>
        <taxon>Metazoa</taxon>
        <taxon>Ecdysozoa</taxon>
        <taxon>Arthropoda</taxon>
        <taxon>Hexapoda</taxon>
        <taxon>Insecta</taxon>
        <taxon>Pterygota</taxon>
        <taxon>Neoptera</taxon>
        <taxon>Endopterygota</taxon>
        <taxon>Coleoptera</taxon>
        <taxon>Polyphaga</taxon>
        <taxon>Cucujiformia</taxon>
        <taxon>Chrysomeloidea</taxon>
        <taxon>Chrysomelidae</taxon>
        <taxon>Bruchinae</taxon>
        <taxon>Bruchini</taxon>
        <taxon>Acanthoscelides</taxon>
    </lineage>
</organism>